<dbReference type="AlphaFoldDB" id="A0AAW1N612"/>
<dbReference type="EMBL" id="JASPKY010000006">
    <property type="protein sequence ID" value="KAK9754554.1"/>
    <property type="molecule type" value="Genomic_DNA"/>
</dbReference>
<accession>A0AAW1N612</accession>
<dbReference type="Proteomes" id="UP001458880">
    <property type="component" value="Unassembled WGS sequence"/>
</dbReference>
<gene>
    <name evidence="3" type="ORF">QE152_g1121</name>
</gene>
<organism evidence="3 4">
    <name type="scientific">Popillia japonica</name>
    <name type="common">Japanese beetle</name>
    <dbReference type="NCBI Taxonomy" id="7064"/>
    <lineage>
        <taxon>Eukaryota</taxon>
        <taxon>Metazoa</taxon>
        <taxon>Ecdysozoa</taxon>
        <taxon>Arthropoda</taxon>
        <taxon>Hexapoda</taxon>
        <taxon>Insecta</taxon>
        <taxon>Pterygota</taxon>
        <taxon>Neoptera</taxon>
        <taxon>Endopterygota</taxon>
        <taxon>Coleoptera</taxon>
        <taxon>Polyphaga</taxon>
        <taxon>Scarabaeiformia</taxon>
        <taxon>Scarabaeidae</taxon>
        <taxon>Rutelinae</taxon>
        <taxon>Popillia</taxon>
    </lineage>
</organism>
<evidence type="ECO:0000256" key="1">
    <source>
        <dbReference type="SAM" id="MobiDB-lite"/>
    </source>
</evidence>
<dbReference type="Pfam" id="PF26634">
    <property type="entry name" value="DUF8207"/>
    <property type="match status" value="1"/>
</dbReference>
<feature type="domain" description="DUF8207" evidence="2">
    <location>
        <begin position="57"/>
        <end position="155"/>
    </location>
</feature>
<name>A0AAW1N612_POPJA</name>
<dbReference type="PANTHER" id="PTHR35374">
    <property type="entry name" value="CYCLIN-DEPENDENT KINASE 11A-LIKE"/>
    <property type="match status" value="1"/>
</dbReference>
<evidence type="ECO:0000313" key="3">
    <source>
        <dbReference type="EMBL" id="KAK9754554.1"/>
    </source>
</evidence>
<reference evidence="3 4" key="1">
    <citation type="journal article" date="2024" name="BMC Genomics">
        <title>De novo assembly and annotation of Popillia japonica's genome with initial clues to its potential as an invasive pest.</title>
        <authorList>
            <person name="Cucini C."/>
            <person name="Boschi S."/>
            <person name="Funari R."/>
            <person name="Cardaioli E."/>
            <person name="Iannotti N."/>
            <person name="Marturano G."/>
            <person name="Paoli F."/>
            <person name="Bruttini M."/>
            <person name="Carapelli A."/>
            <person name="Frati F."/>
            <person name="Nardi F."/>
        </authorList>
    </citation>
    <scope>NUCLEOTIDE SEQUENCE [LARGE SCALE GENOMIC DNA]</scope>
    <source>
        <strain evidence="3">DMR45628</strain>
    </source>
</reference>
<dbReference type="PANTHER" id="PTHR35374:SF1">
    <property type="entry name" value="PROTEIN KINASE DOMAIN-CONTAINING PROTEIN"/>
    <property type="match status" value="1"/>
</dbReference>
<sequence>MKFIKREAPGTPTKQQLLGASGEQDDAYQNSPLSDYFQASHELPRRYIRSVKTSPDNDNTFGPIYDKVNNRYTLGKETIDFVGADIIINSKKFKGTEGLYELIFKTQPTNYNAEDEAEYRKILLETQVHRRNFDEGAHLRSSKSSKYLKIIKPLVSGEISGKGHMIVSDKPFQYVYWDNINELVHRLRLLIASQNAGNTSHNNEIMSIIEELREAGVVE</sequence>
<keyword evidence="4" id="KW-1185">Reference proteome</keyword>
<dbReference type="InterPro" id="IPR058520">
    <property type="entry name" value="DUF8207"/>
</dbReference>
<proteinExistence type="predicted"/>
<feature type="region of interest" description="Disordered" evidence="1">
    <location>
        <begin position="1"/>
        <end position="26"/>
    </location>
</feature>
<comment type="caution">
    <text evidence="3">The sequence shown here is derived from an EMBL/GenBank/DDBJ whole genome shotgun (WGS) entry which is preliminary data.</text>
</comment>
<protein>
    <recommendedName>
        <fullName evidence="2">DUF8207 domain-containing protein</fullName>
    </recommendedName>
</protein>
<evidence type="ECO:0000313" key="4">
    <source>
        <dbReference type="Proteomes" id="UP001458880"/>
    </source>
</evidence>
<evidence type="ECO:0000259" key="2">
    <source>
        <dbReference type="Pfam" id="PF26634"/>
    </source>
</evidence>